<keyword evidence="4" id="KW-1185">Reference proteome</keyword>
<evidence type="ECO:0000256" key="1">
    <source>
        <dbReference type="ARBA" id="ARBA00010928"/>
    </source>
</evidence>
<comment type="similarity">
    <text evidence="1">Belongs to the Gfo/Idh/MocA family.</text>
</comment>
<accession>A0ABY6ZM38</accession>
<protein>
    <submittedName>
        <fullName evidence="3">Gfo/Idh/MocA family oxidoreductase</fullName>
    </submittedName>
</protein>
<reference evidence="3" key="1">
    <citation type="submission" date="2022-08" db="EMBL/GenBank/DDBJ databases">
        <title>Alicyclobacillus fastidiosus DSM 17978, complete genome.</title>
        <authorList>
            <person name="Wang Q."/>
            <person name="Cai R."/>
            <person name="Wang Z."/>
        </authorList>
    </citation>
    <scope>NUCLEOTIDE SEQUENCE</scope>
    <source>
        <strain evidence="3">DSM 17978</strain>
    </source>
</reference>
<dbReference type="InterPro" id="IPR004104">
    <property type="entry name" value="Gfo/Idh/MocA-like_OxRdtase_C"/>
</dbReference>
<dbReference type="EMBL" id="CP104067">
    <property type="protein sequence ID" value="WAH43954.1"/>
    <property type="molecule type" value="Genomic_DNA"/>
</dbReference>
<dbReference type="Pfam" id="PF02894">
    <property type="entry name" value="GFO_IDH_MocA_C"/>
    <property type="match status" value="1"/>
</dbReference>
<proteinExistence type="inferred from homology"/>
<dbReference type="Proteomes" id="UP001164761">
    <property type="component" value="Chromosome"/>
</dbReference>
<dbReference type="Gene3D" id="3.30.360.10">
    <property type="entry name" value="Dihydrodipicolinate Reductase, domain 2"/>
    <property type="match status" value="1"/>
</dbReference>
<evidence type="ECO:0000313" key="4">
    <source>
        <dbReference type="Proteomes" id="UP001164761"/>
    </source>
</evidence>
<dbReference type="RefSeq" id="WP_268007859.1">
    <property type="nucleotide sequence ID" value="NZ_BSUT01000001.1"/>
</dbReference>
<gene>
    <name evidence="3" type="ORF">NZD89_11525</name>
</gene>
<evidence type="ECO:0000259" key="2">
    <source>
        <dbReference type="Pfam" id="PF02894"/>
    </source>
</evidence>
<evidence type="ECO:0000313" key="3">
    <source>
        <dbReference type="EMBL" id="WAH43954.1"/>
    </source>
</evidence>
<organism evidence="3 4">
    <name type="scientific">Alicyclobacillus fastidiosus</name>
    <dbReference type="NCBI Taxonomy" id="392011"/>
    <lineage>
        <taxon>Bacteria</taxon>
        <taxon>Bacillati</taxon>
        <taxon>Bacillota</taxon>
        <taxon>Bacilli</taxon>
        <taxon>Bacillales</taxon>
        <taxon>Alicyclobacillaceae</taxon>
        <taxon>Alicyclobacillus</taxon>
    </lineage>
</organism>
<name>A0ABY6ZM38_9BACL</name>
<sequence>MQLGDQSRNGDEARCKLLAQRISVIEEATHHENEAVHCRQFEDMIVAVQDDREPLVNGEESLKVSKLILAMYESARTNTPVSL</sequence>
<feature type="domain" description="Gfo/Idh/MocA-like oxidoreductase C-terminal" evidence="2">
    <location>
        <begin position="36"/>
        <end position="83"/>
    </location>
</feature>